<accession>A0A225WUA0</accession>
<dbReference type="AlphaFoldDB" id="A0A225WUA0"/>
<comment type="caution">
    <text evidence="2">The sequence shown here is derived from an EMBL/GenBank/DDBJ whole genome shotgun (WGS) entry which is preliminary data.</text>
</comment>
<feature type="region of interest" description="Disordered" evidence="1">
    <location>
        <begin position="251"/>
        <end position="282"/>
    </location>
</feature>
<dbReference type="EMBL" id="NBNE01000303">
    <property type="protein sequence ID" value="OWZ20648.1"/>
    <property type="molecule type" value="Genomic_DNA"/>
</dbReference>
<feature type="compositionally biased region" description="Polar residues" evidence="1">
    <location>
        <begin position="251"/>
        <end position="261"/>
    </location>
</feature>
<organism evidence="2 3">
    <name type="scientific">Phytophthora megakarya</name>
    <dbReference type="NCBI Taxonomy" id="4795"/>
    <lineage>
        <taxon>Eukaryota</taxon>
        <taxon>Sar</taxon>
        <taxon>Stramenopiles</taxon>
        <taxon>Oomycota</taxon>
        <taxon>Peronosporomycetes</taxon>
        <taxon>Peronosporales</taxon>
        <taxon>Peronosporaceae</taxon>
        <taxon>Phytophthora</taxon>
    </lineage>
</organism>
<gene>
    <name evidence="2" type="ORF">PHMEG_0004908</name>
</gene>
<reference evidence="3" key="1">
    <citation type="submission" date="2017-03" db="EMBL/GenBank/DDBJ databases">
        <title>Phytopthora megakarya and P. palmivora, two closely related causual agents of cacao black pod achieved similar genome size and gene model numbers by different mechanisms.</title>
        <authorList>
            <person name="Ali S."/>
            <person name="Shao J."/>
            <person name="Larry D.J."/>
            <person name="Kronmiller B."/>
            <person name="Shen D."/>
            <person name="Strem M.D."/>
            <person name="Melnick R.L."/>
            <person name="Guiltinan M.J."/>
            <person name="Tyler B.M."/>
            <person name="Meinhardt L.W."/>
            <person name="Bailey B.A."/>
        </authorList>
    </citation>
    <scope>NUCLEOTIDE SEQUENCE [LARGE SCALE GENOMIC DNA]</scope>
    <source>
        <strain evidence="3">zdho120</strain>
    </source>
</reference>
<protein>
    <submittedName>
        <fullName evidence="2">Uncharacterized protein</fullName>
    </submittedName>
</protein>
<evidence type="ECO:0000256" key="1">
    <source>
        <dbReference type="SAM" id="MobiDB-lite"/>
    </source>
</evidence>
<dbReference type="Proteomes" id="UP000198211">
    <property type="component" value="Unassembled WGS sequence"/>
</dbReference>
<dbReference type="STRING" id="4795.A0A225WUA0"/>
<dbReference type="OrthoDB" id="115326at2759"/>
<evidence type="ECO:0000313" key="2">
    <source>
        <dbReference type="EMBL" id="OWZ20648.1"/>
    </source>
</evidence>
<name>A0A225WUA0_9STRA</name>
<proteinExistence type="predicted"/>
<sequence>MVHKRNSSVDASNVLFLRLVRVKTLELVGNHPAQAAPTATTLSLEIPVVALLNMPLALPLLLHPHVRTQASLTFHSVRRGGAKHANGCGEMTARWIFNRGSWNMSTTNKGFNYIFNTSKEDHKIAKVLSGYKPKDAVSLQDLSSFDAQTLESIVGVQRVLYSSCYKLEAERYNVNKKVLNVLTTCVVRHFPLLKSLNPGSPVVKRVEVAVKPKEPSQDQKIIDHQAAVIKYFIEHINRQDARMDALEAKQTNDPIQATNKRSCQEEDKPAVGTPKKKQHRGSVTHLHATWFAWYTQEPKWMAHAPKQQRSKAKILVAFMKLFLHDGFALDSNEADYRDQVLDLV</sequence>
<keyword evidence="3" id="KW-1185">Reference proteome</keyword>
<evidence type="ECO:0000313" key="3">
    <source>
        <dbReference type="Proteomes" id="UP000198211"/>
    </source>
</evidence>